<accession>A0A356LDQ6</accession>
<evidence type="ECO:0000313" key="2">
    <source>
        <dbReference type="EMBL" id="HBP29107.1"/>
    </source>
</evidence>
<dbReference type="GO" id="GO:0016020">
    <property type="term" value="C:membrane"/>
    <property type="evidence" value="ECO:0007669"/>
    <property type="project" value="TreeGrafter"/>
</dbReference>
<dbReference type="Gene3D" id="3.40.50.1820">
    <property type="entry name" value="alpha/beta hydrolase"/>
    <property type="match status" value="1"/>
</dbReference>
<proteinExistence type="predicted"/>
<dbReference type="PANTHER" id="PTHR43798">
    <property type="entry name" value="MONOACYLGLYCEROL LIPASE"/>
    <property type="match status" value="1"/>
</dbReference>
<evidence type="ECO:0000259" key="1">
    <source>
        <dbReference type="Pfam" id="PF12697"/>
    </source>
</evidence>
<comment type="caution">
    <text evidence="2">The sequence shown here is derived from an EMBL/GenBank/DDBJ whole genome shotgun (WGS) entry which is preliminary data.</text>
</comment>
<feature type="domain" description="AB hydrolase-1" evidence="1">
    <location>
        <begin position="33"/>
        <end position="256"/>
    </location>
</feature>
<dbReference type="InterPro" id="IPR050266">
    <property type="entry name" value="AB_hydrolase_sf"/>
</dbReference>
<keyword evidence="2" id="KW-0378">Hydrolase</keyword>
<dbReference type="SUPFAM" id="SSF53474">
    <property type="entry name" value="alpha/beta-Hydrolases"/>
    <property type="match status" value="1"/>
</dbReference>
<organism evidence="2 3">
    <name type="scientific">Advenella kashmirensis</name>
    <dbReference type="NCBI Taxonomy" id="310575"/>
    <lineage>
        <taxon>Bacteria</taxon>
        <taxon>Pseudomonadati</taxon>
        <taxon>Pseudomonadota</taxon>
        <taxon>Betaproteobacteria</taxon>
        <taxon>Burkholderiales</taxon>
        <taxon>Alcaligenaceae</taxon>
    </lineage>
</organism>
<protein>
    <submittedName>
        <fullName evidence="2">Alpha/beta hydrolase</fullName>
    </submittedName>
</protein>
<reference evidence="2 3" key="1">
    <citation type="journal article" date="2018" name="Nat. Biotechnol.">
        <title>A standardized bacterial taxonomy based on genome phylogeny substantially revises the tree of life.</title>
        <authorList>
            <person name="Parks D.H."/>
            <person name="Chuvochina M."/>
            <person name="Waite D.W."/>
            <person name="Rinke C."/>
            <person name="Skarshewski A."/>
            <person name="Chaumeil P.A."/>
            <person name="Hugenholtz P."/>
        </authorList>
    </citation>
    <scope>NUCLEOTIDE SEQUENCE [LARGE SCALE GENOMIC DNA]</scope>
    <source>
        <strain evidence="2">UBA10707</strain>
    </source>
</reference>
<gene>
    <name evidence="2" type="ORF">DD666_06805</name>
</gene>
<dbReference type="InterPro" id="IPR000073">
    <property type="entry name" value="AB_hydrolase_1"/>
</dbReference>
<name>A0A356LDQ6_9BURK</name>
<dbReference type="InterPro" id="IPR029058">
    <property type="entry name" value="AB_hydrolase_fold"/>
</dbReference>
<dbReference type="EMBL" id="DOEK01000016">
    <property type="protein sequence ID" value="HBP29107.1"/>
    <property type="molecule type" value="Genomic_DNA"/>
</dbReference>
<dbReference type="Pfam" id="PF12697">
    <property type="entry name" value="Abhydrolase_6"/>
    <property type="match status" value="1"/>
</dbReference>
<evidence type="ECO:0000313" key="3">
    <source>
        <dbReference type="Proteomes" id="UP000264036"/>
    </source>
</evidence>
<dbReference type="GO" id="GO:0016787">
    <property type="term" value="F:hydrolase activity"/>
    <property type="evidence" value="ECO:0007669"/>
    <property type="project" value="UniProtKB-KW"/>
</dbReference>
<dbReference type="PANTHER" id="PTHR43798:SF33">
    <property type="entry name" value="HYDROLASE, PUTATIVE (AFU_ORTHOLOGUE AFUA_2G14860)-RELATED"/>
    <property type="match status" value="1"/>
</dbReference>
<dbReference type="Proteomes" id="UP000264036">
    <property type="component" value="Unassembled WGS sequence"/>
</dbReference>
<sequence length="266" mass="30088">MADTQLTNVSYNEKTAAIEYQLIQPDRLDRPLLVFLHEGLGSVAMWKDWPTNLCRLLDCRGLVFSRHGYGKSTPRPPQEQWLPDFMHIQAQQFLPAFFTALGIDTRADQPILIGHSDGASIALLYAAAFPDCIRAAAVLAPHLFVEEATVRNIELARTAYLKSDLPEKLQRYHDDADSAFWGWNNVWLSSAFRQWSIEDDVALIRCPILAMQGREDEYGSLAQIEHIAQLAADVRLYVIDDCRHSPHRDKPQETTDAIVAFVRGLS</sequence>
<dbReference type="AlphaFoldDB" id="A0A356LDQ6"/>